<dbReference type="Gene3D" id="1.10.10.10">
    <property type="entry name" value="Winged helix-like DNA-binding domain superfamily/Winged helix DNA-binding domain"/>
    <property type="match status" value="1"/>
</dbReference>
<dbReference type="SUPFAM" id="SSF46785">
    <property type="entry name" value="Winged helix' DNA-binding domain"/>
    <property type="match status" value="1"/>
</dbReference>
<dbReference type="SUPFAM" id="SSF48008">
    <property type="entry name" value="GntR ligand-binding domain-like"/>
    <property type="match status" value="1"/>
</dbReference>
<dbReference type="InterPro" id="IPR036390">
    <property type="entry name" value="WH_DNA-bd_sf"/>
</dbReference>
<dbReference type="InterPro" id="IPR008920">
    <property type="entry name" value="TF_FadR/GntR_C"/>
</dbReference>
<dbReference type="AlphaFoldDB" id="A0A1I1T7S0"/>
<name>A0A1I1T7S0_9BACL</name>
<dbReference type="PROSITE" id="PS50949">
    <property type="entry name" value="HTH_GNTR"/>
    <property type="match status" value="1"/>
</dbReference>
<dbReference type="PANTHER" id="PTHR43537:SF5">
    <property type="entry name" value="UXU OPERON TRANSCRIPTIONAL REGULATOR"/>
    <property type="match status" value="1"/>
</dbReference>
<keyword evidence="3" id="KW-0804">Transcription</keyword>
<evidence type="ECO:0000259" key="4">
    <source>
        <dbReference type="PROSITE" id="PS50949"/>
    </source>
</evidence>
<dbReference type="InterPro" id="IPR036388">
    <property type="entry name" value="WH-like_DNA-bd_sf"/>
</dbReference>
<dbReference type="CDD" id="cd07377">
    <property type="entry name" value="WHTH_GntR"/>
    <property type="match status" value="1"/>
</dbReference>
<evidence type="ECO:0000313" key="5">
    <source>
        <dbReference type="EMBL" id="SFD51460.1"/>
    </source>
</evidence>
<dbReference type="RefSeq" id="WP_091180126.1">
    <property type="nucleotide sequence ID" value="NZ_FOMT01000001.1"/>
</dbReference>
<feature type="domain" description="HTH gntR-type" evidence="4">
    <location>
        <begin position="13"/>
        <end position="80"/>
    </location>
</feature>
<proteinExistence type="predicted"/>
<evidence type="ECO:0000256" key="3">
    <source>
        <dbReference type="ARBA" id="ARBA00023163"/>
    </source>
</evidence>
<dbReference type="GO" id="GO:0003677">
    <property type="term" value="F:DNA binding"/>
    <property type="evidence" value="ECO:0007669"/>
    <property type="project" value="UniProtKB-KW"/>
</dbReference>
<gene>
    <name evidence="5" type="ORF">SAMN05216378_0274</name>
</gene>
<dbReference type="OrthoDB" id="574518at2"/>
<dbReference type="SMART" id="SM00345">
    <property type="entry name" value="HTH_GNTR"/>
    <property type="match status" value="1"/>
</dbReference>
<dbReference type="Gene3D" id="1.20.120.530">
    <property type="entry name" value="GntR ligand-binding domain-like"/>
    <property type="match status" value="1"/>
</dbReference>
<dbReference type="EMBL" id="FOMT01000001">
    <property type="protein sequence ID" value="SFD51460.1"/>
    <property type="molecule type" value="Genomic_DNA"/>
</dbReference>
<dbReference type="Pfam" id="PF00392">
    <property type="entry name" value="GntR"/>
    <property type="match status" value="1"/>
</dbReference>
<keyword evidence="1" id="KW-0805">Transcription regulation</keyword>
<dbReference type="InterPro" id="IPR011711">
    <property type="entry name" value="GntR_C"/>
</dbReference>
<sequence length="217" mass="24750">MSIQTDSSAQSPISLSEHVYTTLKRQIMKGELLPGHRMIVLDIAKQFNVSQAPVREALERLKQEGFIVGKMNKGSVVSEITAQEIRDIYALRQMVEGHALRRAMKVLEDKDIDYLEGVIAGMREAIDQGDSYRLVELDMLFHGYFYLRSGNALLYDIWNSIKTKIMRFITVTNRDHPGYSLSDSHTEILDLIKSGDVDLSETKLIRGLDFYKNYTGE</sequence>
<dbReference type="InterPro" id="IPR000524">
    <property type="entry name" value="Tscrpt_reg_HTH_GntR"/>
</dbReference>
<dbReference type="Pfam" id="PF07729">
    <property type="entry name" value="FCD"/>
    <property type="match status" value="1"/>
</dbReference>
<dbReference type="PANTHER" id="PTHR43537">
    <property type="entry name" value="TRANSCRIPTIONAL REGULATOR, GNTR FAMILY"/>
    <property type="match status" value="1"/>
</dbReference>
<protein>
    <submittedName>
        <fullName evidence="5">DNA-binding transcriptional regulator, GntR family</fullName>
    </submittedName>
</protein>
<reference evidence="6" key="1">
    <citation type="submission" date="2016-10" db="EMBL/GenBank/DDBJ databases">
        <authorList>
            <person name="Varghese N."/>
            <person name="Submissions S."/>
        </authorList>
    </citation>
    <scope>NUCLEOTIDE SEQUENCE [LARGE SCALE GENOMIC DNA]</scope>
    <source>
        <strain evidence="6">CGMCC 1.10784</strain>
    </source>
</reference>
<dbReference type="SMART" id="SM00895">
    <property type="entry name" value="FCD"/>
    <property type="match status" value="1"/>
</dbReference>
<accession>A0A1I1T7S0</accession>
<evidence type="ECO:0000256" key="2">
    <source>
        <dbReference type="ARBA" id="ARBA00023125"/>
    </source>
</evidence>
<organism evidence="5 6">
    <name type="scientific">Paenibacillus catalpae</name>
    <dbReference type="NCBI Taxonomy" id="1045775"/>
    <lineage>
        <taxon>Bacteria</taxon>
        <taxon>Bacillati</taxon>
        <taxon>Bacillota</taxon>
        <taxon>Bacilli</taxon>
        <taxon>Bacillales</taxon>
        <taxon>Paenibacillaceae</taxon>
        <taxon>Paenibacillus</taxon>
    </lineage>
</organism>
<evidence type="ECO:0000256" key="1">
    <source>
        <dbReference type="ARBA" id="ARBA00023015"/>
    </source>
</evidence>
<dbReference type="STRING" id="1045775.SAMN05216378_0274"/>
<keyword evidence="2 5" id="KW-0238">DNA-binding</keyword>
<dbReference type="Proteomes" id="UP000198855">
    <property type="component" value="Unassembled WGS sequence"/>
</dbReference>
<keyword evidence="6" id="KW-1185">Reference proteome</keyword>
<dbReference type="GO" id="GO:0003700">
    <property type="term" value="F:DNA-binding transcription factor activity"/>
    <property type="evidence" value="ECO:0007669"/>
    <property type="project" value="InterPro"/>
</dbReference>
<evidence type="ECO:0000313" key="6">
    <source>
        <dbReference type="Proteomes" id="UP000198855"/>
    </source>
</evidence>